<dbReference type="InterPro" id="IPR008920">
    <property type="entry name" value="TF_FadR/GntR_C"/>
</dbReference>
<evidence type="ECO:0000259" key="6">
    <source>
        <dbReference type="PROSITE" id="PS50949"/>
    </source>
</evidence>
<keyword evidence="1" id="KW-0805">Transcription regulation</keyword>
<dbReference type="GO" id="GO:0003677">
    <property type="term" value="F:DNA binding"/>
    <property type="evidence" value="ECO:0007669"/>
    <property type="project" value="UniProtKB-KW"/>
</dbReference>
<dbReference type="PROSITE" id="PS50949">
    <property type="entry name" value="HTH_GNTR"/>
    <property type="match status" value="1"/>
</dbReference>
<keyword evidence="3" id="KW-0804">Transcription</keyword>
<dbReference type="Pfam" id="PF07729">
    <property type="entry name" value="FCD"/>
    <property type="match status" value="1"/>
</dbReference>
<dbReference type="SMART" id="SM00895">
    <property type="entry name" value="FCD"/>
    <property type="match status" value="1"/>
</dbReference>
<dbReference type="RefSeq" id="WP_105860572.1">
    <property type="nucleotide sequence ID" value="NZ_PUEJ01000001.1"/>
</dbReference>
<feature type="region of interest" description="Disordered" evidence="5">
    <location>
        <begin position="1"/>
        <end position="21"/>
    </location>
</feature>
<dbReference type="Gene3D" id="1.10.10.10">
    <property type="entry name" value="Winged helix-like DNA-binding domain superfamily/Winged helix DNA-binding domain"/>
    <property type="match status" value="1"/>
</dbReference>
<proteinExistence type="predicted"/>
<dbReference type="OrthoDB" id="6087511at2"/>
<dbReference type="SMART" id="SM00345">
    <property type="entry name" value="HTH_GNTR"/>
    <property type="match status" value="1"/>
</dbReference>
<protein>
    <submittedName>
        <fullName evidence="7">GntR family transcriptional regulator</fullName>
    </submittedName>
</protein>
<dbReference type="InterPro" id="IPR011711">
    <property type="entry name" value="GntR_C"/>
</dbReference>
<organism evidence="7 8">
    <name type="scientific">Labrys okinawensis</name>
    <dbReference type="NCBI Taxonomy" id="346911"/>
    <lineage>
        <taxon>Bacteria</taxon>
        <taxon>Pseudomonadati</taxon>
        <taxon>Pseudomonadota</taxon>
        <taxon>Alphaproteobacteria</taxon>
        <taxon>Hyphomicrobiales</taxon>
        <taxon>Xanthobacteraceae</taxon>
        <taxon>Labrys</taxon>
    </lineage>
</organism>
<dbReference type="EMBL" id="PUEJ01000001">
    <property type="protein sequence ID" value="PRH89609.1"/>
    <property type="molecule type" value="Genomic_DNA"/>
</dbReference>
<feature type="domain" description="HTH gntR-type" evidence="6">
    <location>
        <begin position="24"/>
        <end position="91"/>
    </location>
</feature>
<dbReference type="SUPFAM" id="SSF46785">
    <property type="entry name" value="Winged helix' DNA-binding domain"/>
    <property type="match status" value="1"/>
</dbReference>
<gene>
    <name evidence="7" type="ORF">C5L14_03350</name>
</gene>
<name>A0A2S9QJS1_9HYPH</name>
<evidence type="ECO:0000256" key="2">
    <source>
        <dbReference type="ARBA" id="ARBA00023125"/>
    </source>
</evidence>
<feature type="coiled-coil region" evidence="4">
    <location>
        <begin position="119"/>
        <end position="146"/>
    </location>
</feature>
<dbReference type="InterPro" id="IPR000524">
    <property type="entry name" value="Tscrpt_reg_HTH_GntR"/>
</dbReference>
<dbReference type="GO" id="GO:0003700">
    <property type="term" value="F:DNA-binding transcription factor activity"/>
    <property type="evidence" value="ECO:0007669"/>
    <property type="project" value="InterPro"/>
</dbReference>
<dbReference type="SUPFAM" id="SSF48008">
    <property type="entry name" value="GntR ligand-binding domain-like"/>
    <property type="match status" value="1"/>
</dbReference>
<dbReference type="Gene3D" id="1.20.120.530">
    <property type="entry name" value="GntR ligand-binding domain-like"/>
    <property type="match status" value="1"/>
</dbReference>
<reference evidence="7 8" key="1">
    <citation type="submission" date="2018-02" db="EMBL/GenBank/DDBJ databases">
        <title>Whole genome sequencing of endophytic bacterium.</title>
        <authorList>
            <person name="Eedara R."/>
            <person name="Podile A.R."/>
        </authorList>
    </citation>
    <scope>NUCLEOTIDE SEQUENCE [LARGE SCALE GENOMIC DNA]</scope>
    <source>
        <strain evidence="7 8">RP1T</strain>
    </source>
</reference>
<dbReference type="PANTHER" id="PTHR43537:SF5">
    <property type="entry name" value="UXU OPERON TRANSCRIPTIONAL REGULATOR"/>
    <property type="match status" value="1"/>
</dbReference>
<dbReference type="InterPro" id="IPR036388">
    <property type="entry name" value="WH-like_DNA-bd_sf"/>
</dbReference>
<evidence type="ECO:0000256" key="5">
    <source>
        <dbReference type="SAM" id="MobiDB-lite"/>
    </source>
</evidence>
<keyword evidence="4" id="KW-0175">Coiled coil</keyword>
<accession>A0A2S9QJS1</accession>
<evidence type="ECO:0000313" key="8">
    <source>
        <dbReference type="Proteomes" id="UP000237682"/>
    </source>
</evidence>
<dbReference type="Proteomes" id="UP000237682">
    <property type="component" value="Unassembled WGS sequence"/>
</dbReference>
<comment type="caution">
    <text evidence="7">The sequence shown here is derived from an EMBL/GenBank/DDBJ whole genome shotgun (WGS) entry which is preliminary data.</text>
</comment>
<dbReference type="CDD" id="cd07377">
    <property type="entry name" value="WHTH_GntR"/>
    <property type="match status" value="1"/>
</dbReference>
<keyword evidence="2" id="KW-0238">DNA-binding</keyword>
<sequence length="236" mass="26051">MSERPASRRFDPALRAKGTRPGPVARSAIAFDALKHDIMLGELAPGEPLVELELAARFGCSQGTVREALLQLQEEGLVHRRGHRGTQVSDCTADEAVEMFRVRRQIECAGVQRALRNPSRSLLSDLKALVEAMEEAARENDEMGLAAFDRDFHRRLFHDADLPALDPILHRCLIHNHRFKISRTQGQRDLVLTAQRHRPLVAAIEAGDSAAAVVSLEHHIATIVDFGPNVFPGAGQ</sequence>
<keyword evidence="8" id="KW-1185">Reference proteome</keyword>
<dbReference type="InterPro" id="IPR036390">
    <property type="entry name" value="WH_DNA-bd_sf"/>
</dbReference>
<evidence type="ECO:0000313" key="7">
    <source>
        <dbReference type="EMBL" id="PRH89609.1"/>
    </source>
</evidence>
<evidence type="ECO:0000256" key="1">
    <source>
        <dbReference type="ARBA" id="ARBA00023015"/>
    </source>
</evidence>
<evidence type="ECO:0000256" key="3">
    <source>
        <dbReference type="ARBA" id="ARBA00023163"/>
    </source>
</evidence>
<evidence type="ECO:0000256" key="4">
    <source>
        <dbReference type="SAM" id="Coils"/>
    </source>
</evidence>
<dbReference type="PANTHER" id="PTHR43537">
    <property type="entry name" value="TRANSCRIPTIONAL REGULATOR, GNTR FAMILY"/>
    <property type="match status" value="1"/>
</dbReference>
<dbReference type="Pfam" id="PF00392">
    <property type="entry name" value="GntR"/>
    <property type="match status" value="1"/>
</dbReference>
<feature type="compositionally biased region" description="Basic and acidic residues" evidence="5">
    <location>
        <begin position="1"/>
        <end position="14"/>
    </location>
</feature>
<dbReference type="AlphaFoldDB" id="A0A2S9QJS1"/>